<dbReference type="InterPro" id="IPR036603">
    <property type="entry name" value="RBP11-like"/>
</dbReference>
<keyword evidence="1 4" id="KW-0240">DNA-directed RNA polymerase</keyword>
<feature type="domain" description="DNA-directed RNA polymerase RpoA/D/Rpb3-type" evidence="5">
    <location>
        <begin position="12"/>
        <end position="273"/>
    </location>
</feature>
<dbReference type="GO" id="GO:0005737">
    <property type="term" value="C:cytoplasm"/>
    <property type="evidence" value="ECO:0007669"/>
    <property type="project" value="UniProtKB-SubCell"/>
</dbReference>
<evidence type="ECO:0000256" key="1">
    <source>
        <dbReference type="ARBA" id="ARBA00022478"/>
    </source>
</evidence>
<comment type="catalytic activity">
    <reaction evidence="4">
        <text>RNA(n) + a ribonucleoside 5'-triphosphate = RNA(n+1) + diphosphate</text>
        <dbReference type="Rhea" id="RHEA:21248"/>
        <dbReference type="Rhea" id="RHEA-COMP:14527"/>
        <dbReference type="Rhea" id="RHEA-COMP:17342"/>
        <dbReference type="ChEBI" id="CHEBI:33019"/>
        <dbReference type="ChEBI" id="CHEBI:61557"/>
        <dbReference type="ChEBI" id="CHEBI:140395"/>
        <dbReference type="EC" id="2.7.7.6"/>
    </reaction>
</comment>
<feature type="binding site" evidence="4">
    <location>
        <position position="230"/>
    </location>
    <ligand>
        <name>[3Fe-4S] cluster</name>
        <dbReference type="ChEBI" id="CHEBI:21137"/>
    </ligand>
</feature>
<evidence type="ECO:0000256" key="2">
    <source>
        <dbReference type="ARBA" id="ARBA00023163"/>
    </source>
</evidence>
<dbReference type="GO" id="GO:0051538">
    <property type="term" value="F:3 iron, 4 sulfur cluster binding"/>
    <property type="evidence" value="ECO:0007669"/>
    <property type="project" value="UniProtKB-KW"/>
</dbReference>
<keyword evidence="4" id="KW-0479">Metal-binding</keyword>
<dbReference type="PANTHER" id="PTHR11800:SF2">
    <property type="entry name" value="DNA-DIRECTED RNA POLYMERASE II SUBUNIT RPB3"/>
    <property type="match status" value="1"/>
</dbReference>
<dbReference type="Pfam" id="PF01193">
    <property type="entry name" value="RNA_pol_L"/>
    <property type="match status" value="1"/>
</dbReference>
<evidence type="ECO:0000313" key="7">
    <source>
        <dbReference type="Proteomes" id="UP000007391"/>
    </source>
</evidence>
<dbReference type="InterPro" id="IPR022842">
    <property type="entry name" value="RNAP_Rpo3/Rpb3/RPAC1"/>
</dbReference>
<dbReference type="HAMAP" id="MF_00320">
    <property type="entry name" value="RNApol_arch_Rpo3"/>
    <property type="match status" value="1"/>
</dbReference>
<dbReference type="GO" id="GO:0003677">
    <property type="term" value="F:DNA binding"/>
    <property type="evidence" value="ECO:0007669"/>
    <property type="project" value="UniProtKB-UniRule"/>
</dbReference>
<keyword evidence="4" id="KW-0808">Transferase</keyword>
<keyword evidence="7" id="KW-1185">Reference proteome</keyword>
<dbReference type="InterPro" id="IPR036643">
    <property type="entry name" value="RNApol_insert_sf"/>
</dbReference>
<dbReference type="EMBL" id="CP003423">
    <property type="protein sequence ID" value="AFH42454.1"/>
    <property type="molecule type" value="Genomic_DNA"/>
</dbReference>
<dbReference type="InParanoid" id="I0A0E7"/>
<dbReference type="GO" id="GO:0046872">
    <property type="term" value="F:metal ion binding"/>
    <property type="evidence" value="ECO:0007669"/>
    <property type="project" value="UniProtKB-KW"/>
</dbReference>
<dbReference type="NCBIfam" id="NF001988">
    <property type="entry name" value="PRK00783.1"/>
    <property type="match status" value="1"/>
</dbReference>
<dbReference type="eggNOG" id="arCOG04241">
    <property type="taxonomic scope" value="Archaea"/>
</dbReference>
<protein>
    <recommendedName>
        <fullName evidence="4">DNA-directed RNA polymerase subunit Rpo3</fullName>
        <ecNumber evidence="4">2.7.7.6</ecNumber>
    </recommendedName>
    <alternativeName>
        <fullName evidence="4">DNA-directed RNA polymerase subunit D</fullName>
    </alternativeName>
</protein>
<dbReference type="AlphaFoldDB" id="I0A0E7"/>
<reference evidence="6 7" key="2">
    <citation type="journal article" date="2014" name="Extremophiles">
        <title>Analysis of the complete genome of Fervidococcus fontis confirms the distinct phylogenetic position of the order Fervidicoccales and suggests its environmental function.</title>
        <authorList>
            <person name="Lebedinsky A.V."/>
            <person name="Mardanov A.V."/>
            <person name="Kublanov I.V."/>
            <person name="Gumerov V.M."/>
            <person name="Beletsky A.V."/>
            <person name="Perevalova A.A."/>
            <person name="Bidzhieva S.Kh."/>
            <person name="Bonch-Osmolovskaya E.A."/>
            <person name="Skryabin K.G."/>
            <person name="Ravin N.V."/>
        </authorList>
    </citation>
    <scope>NUCLEOTIDE SEQUENCE [LARGE SCALE GENOMIC DNA]</scope>
    <source>
        <strain evidence="7">DSM 19380 / VKM B-2539 / Kam940</strain>
    </source>
</reference>
<keyword evidence="4" id="KW-0548">Nucleotidyltransferase</keyword>
<dbReference type="SMART" id="SM00662">
    <property type="entry name" value="RPOLD"/>
    <property type="match status" value="1"/>
</dbReference>
<dbReference type="GO" id="GO:0000428">
    <property type="term" value="C:DNA-directed RNA polymerase complex"/>
    <property type="evidence" value="ECO:0007669"/>
    <property type="project" value="UniProtKB-KW"/>
</dbReference>
<gene>
    <name evidence="4" type="primary">rpo3</name>
    <name evidence="4" type="synonym">rpoD</name>
    <name evidence="6" type="ordered locus">FFONT_0464</name>
</gene>
<dbReference type="SUPFAM" id="SSF56553">
    <property type="entry name" value="Insert subdomain of RNA polymerase alpha subunit"/>
    <property type="match status" value="1"/>
</dbReference>
<dbReference type="KEGG" id="ffo:FFONT_0464"/>
<dbReference type="EC" id="2.7.7.6" evidence="4"/>
<dbReference type="PANTHER" id="PTHR11800">
    <property type="entry name" value="DNA-DIRECTED RNA POLYMERASE"/>
    <property type="match status" value="1"/>
</dbReference>
<proteinExistence type="inferred from homology"/>
<dbReference type="Gene3D" id="2.170.120.12">
    <property type="entry name" value="DNA-directed RNA polymerase, insert domain"/>
    <property type="match status" value="1"/>
</dbReference>
<dbReference type="InterPro" id="IPR011263">
    <property type="entry name" value="DNA-dir_RNA_pol_RpoA/D/Rpb3"/>
</dbReference>
<dbReference type="Proteomes" id="UP000007391">
    <property type="component" value="Chromosome"/>
</dbReference>
<dbReference type="HOGENOM" id="CLU_038421_3_1_2"/>
<dbReference type="GO" id="GO:0006351">
    <property type="term" value="P:DNA-templated transcription"/>
    <property type="evidence" value="ECO:0007669"/>
    <property type="project" value="UniProtKB-UniRule"/>
</dbReference>
<keyword evidence="4" id="KW-0003">3Fe-4S</keyword>
<feature type="binding site" evidence="4">
    <location>
        <position position="227"/>
    </location>
    <ligand>
        <name>[3Fe-4S] cluster</name>
        <dbReference type="ChEBI" id="CHEBI:21137"/>
    </ligand>
</feature>
<feature type="binding site" evidence="4">
    <location>
        <position position="222"/>
    </location>
    <ligand>
        <name>[3Fe-4S] cluster</name>
        <dbReference type="ChEBI" id="CHEBI:21137"/>
    </ligand>
</feature>
<dbReference type="Gene3D" id="3.30.1360.10">
    <property type="entry name" value="RNA polymerase, RBP11-like subunit"/>
    <property type="match status" value="1"/>
</dbReference>
<dbReference type="GeneID" id="12449537"/>
<comment type="cofactor">
    <cofactor evidence="4">
        <name>[3Fe-4S] cluster</name>
        <dbReference type="ChEBI" id="CHEBI:21137"/>
    </cofactor>
    <text evidence="4">Binds 1 [3Fe-4S] cluster.</text>
</comment>
<dbReference type="Pfam" id="PF01000">
    <property type="entry name" value="RNA_pol_A_bac"/>
    <property type="match status" value="1"/>
</dbReference>
<evidence type="ECO:0000259" key="5">
    <source>
        <dbReference type="SMART" id="SM00662"/>
    </source>
</evidence>
<sequence length="281" mass="32358">MKIKPINIKENFLELYIEDAPQEVLTSLRRIIIEEVPTMAVDNVLILENNSVLHDEVLAHRLGMIPLYSDRALEKYRAPEECAECTNCENCFDILHLEVENKDEDKKVVYTGELKSEDPDIYPVFKDIPIVVLGKGQKIVLEAEARLGRGKEHIKWSPVSISALISVPEIIFSFEQCEEQESNECLKCIGEFSEELAEKMMEMKKGKIELENFKNTSLLRFCEDKVCRKCMKINYLENKKILRVESTGSLSTKLIIEKALEILNKKAEAFEEVIKEMEVLK</sequence>
<accession>I0A0E7</accession>
<comment type="subcellular location">
    <subcellularLocation>
        <location evidence="4">Cytoplasm</location>
    </subcellularLocation>
</comment>
<dbReference type="GO" id="GO:0003899">
    <property type="term" value="F:DNA-directed RNA polymerase activity"/>
    <property type="evidence" value="ECO:0007669"/>
    <property type="project" value="UniProtKB-UniRule"/>
</dbReference>
<comment type="function">
    <text evidence="4">DNA-dependent RNA polymerase (RNAP) catalyzes the transcription of DNA into RNA using the four ribonucleoside triphosphates as substrates.</text>
</comment>
<dbReference type="OrthoDB" id="84933at2157"/>
<comment type="subunit">
    <text evidence="4">Part of the RNA polymerase complex.</text>
</comment>
<comment type="similarity">
    <text evidence="3 4">Belongs to the archaeal Rpo3/eukaryotic RPB3 RNA polymerase subunit family.</text>
</comment>
<dbReference type="GO" id="GO:0046983">
    <property type="term" value="F:protein dimerization activity"/>
    <property type="evidence" value="ECO:0007669"/>
    <property type="project" value="InterPro"/>
</dbReference>
<keyword evidence="4" id="KW-0963">Cytoplasm</keyword>
<evidence type="ECO:0000256" key="3">
    <source>
        <dbReference type="ARBA" id="ARBA00025804"/>
    </source>
</evidence>
<keyword evidence="4" id="KW-0408">Iron</keyword>
<keyword evidence="2 4" id="KW-0804">Transcription</keyword>
<dbReference type="InterPro" id="IPR050518">
    <property type="entry name" value="Rpo3/RPB3_RNA_Pol_subunit"/>
</dbReference>
<dbReference type="FunCoup" id="I0A0E7">
    <property type="interactions" value="149"/>
</dbReference>
<dbReference type="STRING" id="1163730.FFONT_0464"/>
<dbReference type="InterPro" id="IPR011262">
    <property type="entry name" value="DNA-dir_RNA_pol_insert"/>
</dbReference>
<dbReference type="Gene3D" id="3.30.70.20">
    <property type="match status" value="1"/>
</dbReference>
<keyword evidence="4" id="KW-0411">Iron-sulfur</keyword>
<evidence type="ECO:0000313" key="6">
    <source>
        <dbReference type="EMBL" id="AFH42454.1"/>
    </source>
</evidence>
<dbReference type="SUPFAM" id="SSF55257">
    <property type="entry name" value="RBP11-like subunits of RNA polymerase"/>
    <property type="match status" value="1"/>
</dbReference>
<reference evidence="7" key="1">
    <citation type="submission" date="2012-03" db="EMBL/GenBank/DDBJ databases">
        <title>Fervidicoccus fontis complete genome analysis confirms its distinct phylogenetic position and predicts its environmental function.</title>
        <authorList>
            <person name="Lebedinsky A.V."/>
            <person name="Mardanov A.V."/>
            <person name="Gumerov V.M."/>
            <person name="Beletsky A.V."/>
            <person name="Kublanov I.V."/>
            <person name="Perevalova A.A."/>
            <person name="Bonch-Osmolovskaya E.A."/>
            <person name="Ravin N.V."/>
            <person name="Skryabin K.G."/>
        </authorList>
    </citation>
    <scope>NUCLEOTIDE SEQUENCE [LARGE SCALE GENOMIC DNA]</scope>
    <source>
        <strain evidence="7">DSM 19380 / VKM B-2539 / Kam940</strain>
    </source>
</reference>
<evidence type="ECO:0000256" key="4">
    <source>
        <dbReference type="HAMAP-Rule" id="MF_00320"/>
    </source>
</evidence>
<dbReference type="RefSeq" id="WP_014557603.1">
    <property type="nucleotide sequence ID" value="NC_017461.1"/>
</dbReference>
<name>I0A0E7_FERFK</name>
<organism evidence="6 7">
    <name type="scientific">Fervidicoccus fontis (strain DSM 19380 / JCM 18336 / VKM B-2539 / Kam940)</name>
    <dbReference type="NCBI Taxonomy" id="1163730"/>
    <lineage>
        <taxon>Archaea</taxon>
        <taxon>Thermoproteota</taxon>
        <taxon>Thermoprotei</taxon>
        <taxon>Fervidicoccales</taxon>
        <taxon>Fervidicoccaceae</taxon>
        <taxon>Fervidicoccus</taxon>
    </lineage>
</organism>